<dbReference type="AlphaFoldDB" id="A0AAW9ECR0"/>
<comment type="caution">
    <text evidence="2">The sequence shown here is derived from an EMBL/GenBank/DDBJ whole genome shotgun (WGS) entry which is preliminary data.</text>
</comment>
<dbReference type="Gene3D" id="3.40.50.1950">
    <property type="entry name" value="Flavin prenyltransferase-like"/>
    <property type="match status" value="1"/>
</dbReference>
<protein>
    <submittedName>
        <fullName evidence="2">Flavoprotein</fullName>
    </submittedName>
</protein>
<dbReference type="Pfam" id="PF02441">
    <property type="entry name" value="Flavoprotein"/>
    <property type="match status" value="1"/>
</dbReference>
<name>A0AAW9ECR0_KLEAE</name>
<dbReference type="Proteomes" id="UP001279012">
    <property type="component" value="Unassembled WGS sequence"/>
</dbReference>
<reference evidence="2" key="1">
    <citation type="submission" date="2023-11" db="EMBL/GenBank/DDBJ databases">
        <title>Detection of rare carbapenemases in Enterobacterales - comparison of two colorimetric and two CIM-based carbapenemase assays.</title>
        <authorList>
            <person name="Schaffarczyk L."/>
            <person name="Noster J."/>
            <person name="Stelzer Y."/>
            <person name="Sattler J."/>
            <person name="Gatermann S."/>
            <person name="Hamprecht A."/>
        </authorList>
    </citation>
    <scope>NUCLEOTIDE SEQUENCE</scope>
    <source>
        <strain evidence="2">CIM-Cont-037</strain>
    </source>
</reference>
<gene>
    <name evidence="2" type="ORF">SJ059_24845</name>
</gene>
<organism evidence="2 3">
    <name type="scientific">Klebsiella aerogenes</name>
    <name type="common">Enterobacter aerogenes</name>
    <dbReference type="NCBI Taxonomy" id="548"/>
    <lineage>
        <taxon>Bacteria</taxon>
        <taxon>Pseudomonadati</taxon>
        <taxon>Pseudomonadota</taxon>
        <taxon>Gammaproteobacteria</taxon>
        <taxon>Enterobacterales</taxon>
        <taxon>Enterobacteriaceae</taxon>
        <taxon>Klebsiella/Raoultella group</taxon>
        <taxon>Klebsiella</taxon>
    </lineage>
</organism>
<dbReference type="InterPro" id="IPR036551">
    <property type="entry name" value="Flavin_trans-like"/>
</dbReference>
<feature type="domain" description="Flavoprotein" evidence="1">
    <location>
        <begin position="7"/>
        <end position="54"/>
    </location>
</feature>
<sequence length="58" mass="6140">MTTLHDKKIILGISGGIAAYKAPELVRRLRDKGAIVRVVMTPAAHAFVTPLSLQAVSG</sequence>
<accession>A0AAW9ECR0</accession>
<evidence type="ECO:0000313" key="2">
    <source>
        <dbReference type="EMBL" id="MDX7017668.1"/>
    </source>
</evidence>
<evidence type="ECO:0000259" key="1">
    <source>
        <dbReference type="Pfam" id="PF02441"/>
    </source>
</evidence>
<dbReference type="EMBL" id="JAWZZT010000073">
    <property type="protein sequence ID" value="MDX7017668.1"/>
    <property type="molecule type" value="Genomic_DNA"/>
</dbReference>
<evidence type="ECO:0000313" key="3">
    <source>
        <dbReference type="Proteomes" id="UP001279012"/>
    </source>
</evidence>
<proteinExistence type="predicted"/>
<dbReference type="SUPFAM" id="SSF52507">
    <property type="entry name" value="Homo-oligomeric flavin-containing Cys decarboxylases, HFCD"/>
    <property type="match status" value="1"/>
</dbReference>
<dbReference type="InterPro" id="IPR003382">
    <property type="entry name" value="Flavoprotein"/>
</dbReference>
<dbReference type="GO" id="GO:0003824">
    <property type="term" value="F:catalytic activity"/>
    <property type="evidence" value="ECO:0007669"/>
    <property type="project" value="InterPro"/>
</dbReference>
<feature type="non-terminal residue" evidence="2">
    <location>
        <position position="58"/>
    </location>
</feature>